<dbReference type="GeneID" id="91092180"/>
<sequence>MFFRCKKKSKSPINSMNPSFTPCTAPPVYTAKPVDRTKHFLELSPEERKTINSELFSTLIINKNNASTILRGVNSFHVDPLEDVARSQVNNLIIQDLDAAQTLTQKLDSNYLEHDIGGHIECNHPENKVLVNIRSLAFGAELVAKIISSNDHLEEFNIRKILQVLGCMLKPTHLCLAAPHHAPIHNSEDLAEAYVDWNDALCHRISSAVEKWNIQTLTTHGFICIDQGFMPPSIKNIRFFFPSCLFCTNTNKFDYDDGSEEEQECICKEQLNLTLSYAMNSDFSGIEEEFKDKKIELINLPHLDRDYLNPSTFQEVFMHQYIVEELADEDLTLEDLRKGCEKSSEWLKNHVSIIKKKEAEACICCGKK</sequence>
<gene>
    <name evidence="1" type="ORF">L201_001508</name>
</gene>
<dbReference type="Proteomes" id="UP001355207">
    <property type="component" value="Chromosome 2"/>
</dbReference>
<dbReference type="RefSeq" id="XP_066073394.1">
    <property type="nucleotide sequence ID" value="XM_066217297.1"/>
</dbReference>
<accession>A0AAX4JNJ3</accession>
<keyword evidence="2" id="KW-1185">Reference proteome</keyword>
<evidence type="ECO:0000313" key="1">
    <source>
        <dbReference type="EMBL" id="WWC86631.1"/>
    </source>
</evidence>
<organism evidence="1 2">
    <name type="scientific">Kwoniella dendrophila CBS 6074</name>
    <dbReference type="NCBI Taxonomy" id="1295534"/>
    <lineage>
        <taxon>Eukaryota</taxon>
        <taxon>Fungi</taxon>
        <taxon>Dikarya</taxon>
        <taxon>Basidiomycota</taxon>
        <taxon>Agaricomycotina</taxon>
        <taxon>Tremellomycetes</taxon>
        <taxon>Tremellales</taxon>
        <taxon>Cryptococcaceae</taxon>
        <taxon>Kwoniella</taxon>
    </lineage>
</organism>
<evidence type="ECO:0008006" key="3">
    <source>
        <dbReference type="Google" id="ProtNLM"/>
    </source>
</evidence>
<reference evidence="1 2" key="1">
    <citation type="submission" date="2024-01" db="EMBL/GenBank/DDBJ databases">
        <title>Comparative genomics of Cryptococcus and Kwoniella reveals pathogenesis evolution and contrasting modes of karyotype evolution via chromosome fusion or intercentromeric recombination.</title>
        <authorList>
            <person name="Coelho M.A."/>
            <person name="David-Palma M."/>
            <person name="Shea T."/>
            <person name="Bowers K."/>
            <person name="McGinley-Smith S."/>
            <person name="Mohammad A.W."/>
            <person name="Gnirke A."/>
            <person name="Yurkov A.M."/>
            <person name="Nowrousian M."/>
            <person name="Sun S."/>
            <person name="Cuomo C.A."/>
            <person name="Heitman J."/>
        </authorList>
    </citation>
    <scope>NUCLEOTIDE SEQUENCE [LARGE SCALE GENOMIC DNA]</scope>
    <source>
        <strain evidence="1 2">CBS 6074</strain>
    </source>
</reference>
<proteinExistence type="predicted"/>
<dbReference type="EMBL" id="CP144099">
    <property type="protein sequence ID" value="WWC86631.1"/>
    <property type="molecule type" value="Genomic_DNA"/>
</dbReference>
<dbReference type="AlphaFoldDB" id="A0AAX4JNJ3"/>
<name>A0AAX4JNJ3_9TREE</name>
<protein>
    <recommendedName>
        <fullName evidence="3">SRR1-like domain-containing protein</fullName>
    </recommendedName>
</protein>
<evidence type="ECO:0000313" key="2">
    <source>
        <dbReference type="Proteomes" id="UP001355207"/>
    </source>
</evidence>